<reference evidence="8 9" key="1">
    <citation type="submission" date="2019-03" db="EMBL/GenBank/DDBJ databases">
        <authorList>
            <person name="He R.-H."/>
        </authorList>
    </citation>
    <scope>NUCLEOTIDE SEQUENCE [LARGE SCALE GENOMIC DNA]</scope>
    <source>
        <strain evidence="9">SH 714</strain>
    </source>
</reference>
<feature type="binding site" evidence="6">
    <location>
        <position position="330"/>
    </location>
    <ligand>
        <name>FAD</name>
        <dbReference type="ChEBI" id="CHEBI:57692"/>
    </ligand>
</feature>
<dbReference type="OrthoDB" id="9806179at2"/>
<dbReference type="Proteomes" id="UP000297975">
    <property type="component" value="Unassembled WGS sequence"/>
</dbReference>
<accession>A0A4Y8ING1</accession>
<dbReference type="Pfam" id="PF07992">
    <property type="entry name" value="Pyr_redox_2"/>
    <property type="match status" value="1"/>
</dbReference>
<evidence type="ECO:0000256" key="1">
    <source>
        <dbReference type="ARBA" id="ARBA00011738"/>
    </source>
</evidence>
<organism evidence="8 9">
    <name type="scientific">Filobacillus milosensis</name>
    <dbReference type="NCBI Taxonomy" id="94137"/>
    <lineage>
        <taxon>Bacteria</taxon>
        <taxon>Bacillati</taxon>
        <taxon>Bacillota</taxon>
        <taxon>Bacilli</taxon>
        <taxon>Bacillales</taxon>
        <taxon>Bacillaceae</taxon>
        <taxon>Filobacillus</taxon>
    </lineage>
</organism>
<proteinExistence type="inferred from homology"/>
<dbReference type="HAMAP" id="MF_01685">
    <property type="entry name" value="FENR2"/>
    <property type="match status" value="1"/>
</dbReference>
<dbReference type="RefSeq" id="WP_134339912.1">
    <property type="nucleotide sequence ID" value="NZ_SOPW01000007.1"/>
</dbReference>
<dbReference type="InterPro" id="IPR036188">
    <property type="entry name" value="FAD/NAD-bd_sf"/>
</dbReference>
<keyword evidence="3 6" id="KW-0274">FAD</keyword>
<dbReference type="InterPro" id="IPR023753">
    <property type="entry name" value="FAD/NAD-binding_dom"/>
</dbReference>
<evidence type="ECO:0000256" key="6">
    <source>
        <dbReference type="HAMAP-Rule" id="MF_01685"/>
    </source>
</evidence>
<gene>
    <name evidence="8" type="ORF">E3U55_08030</name>
</gene>
<keyword evidence="4 6" id="KW-0521">NADP</keyword>
<dbReference type="SUPFAM" id="SSF51905">
    <property type="entry name" value="FAD/NAD(P)-binding domain"/>
    <property type="match status" value="1"/>
</dbReference>
<evidence type="ECO:0000259" key="7">
    <source>
        <dbReference type="Pfam" id="PF07992"/>
    </source>
</evidence>
<dbReference type="GO" id="GO:0050661">
    <property type="term" value="F:NADP binding"/>
    <property type="evidence" value="ECO:0007669"/>
    <property type="project" value="UniProtKB-UniRule"/>
</dbReference>
<feature type="binding site" evidence="6">
    <location>
        <position position="289"/>
    </location>
    <ligand>
        <name>FAD</name>
        <dbReference type="ChEBI" id="CHEBI:57692"/>
    </ligand>
</feature>
<evidence type="ECO:0000256" key="2">
    <source>
        <dbReference type="ARBA" id="ARBA00022630"/>
    </source>
</evidence>
<dbReference type="GO" id="GO:0050660">
    <property type="term" value="F:flavin adenine dinucleotide binding"/>
    <property type="evidence" value="ECO:0007669"/>
    <property type="project" value="UniProtKB-UniRule"/>
</dbReference>
<dbReference type="InterPro" id="IPR050097">
    <property type="entry name" value="Ferredoxin-NADP_redctase_2"/>
</dbReference>
<evidence type="ECO:0000256" key="5">
    <source>
        <dbReference type="ARBA" id="ARBA00023002"/>
    </source>
</evidence>
<comment type="caution">
    <text evidence="8">The sequence shown here is derived from an EMBL/GenBank/DDBJ whole genome shotgun (WGS) entry which is preliminary data.</text>
</comment>
<dbReference type="AlphaFoldDB" id="A0A4Y8ING1"/>
<keyword evidence="9" id="KW-1185">Reference proteome</keyword>
<evidence type="ECO:0000256" key="3">
    <source>
        <dbReference type="ARBA" id="ARBA00022827"/>
    </source>
</evidence>
<comment type="cofactor">
    <cofactor evidence="6">
        <name>FAD</name>
        <dbReference type="ChEBI" id="CHEBI:57692"/>
    </cofactor>
    <text evidence="6">Binds 1 FAD per subunit.</text>
</comment>
<protein>
    <recommendedName>
        <fullName evidence="6">Ferredoxin--NADP reductase</fullName>
        <shortName evidence="6">FNR</shortName>
        <shortName evidence="6">Fd-NADP(+) reductase</shortName>
        <ecNumber evidence="6">1.18.1.2</ecNumber>
    </recommendedName>
</protein>
<dbReference type="PANTHER" id="PTHR48105">
    <property type="entry name" value="THIOREDOXIN REDUCTASE 1-RELATED-RELATED"/>
    <property type="match status" value="1"/>
</dbReference>
<feature type="binding site" evidence="6">
    <location>
        <position position="17"/>
    </location>
    <ligand>
        <name>FAD</name>
        <dbReference type="ChEBI" id="CHEBI:57692"/>
    </ligand>
</feature>
<feature type="binding site" evidence="6">
    <location>
        <position position="48"/>
    </location>
    <ligand>
        <name>FAD</name>
        <dbReference type="ChEBI" id="CHEBI:57692"/>
    </ligand>
</feature>
<sequence length="347" mass="38278">MNANEVYDVTIIGGGASGLYSAFYSGLRGMKTKIIEYQNELGGKLHAFPEKMIWDVGGQPPIIGEKFMKQLIEQGLTFDPTVVLNTKVVSIQEENQCFVIQDGAGNEHFSKTIIIAIGSGILKPQKLKVDGAEKFELSNLNYTVKSLGRFKDKTVVISGGGNSAIDWANELSQVAKKIYVTCRKEQFKGHEAQVEQLQNGETTCLFNTCISKLIPSENQDQIKCIEVNNTSTGEVSEIEVDEVIVNHGYDIDTSLMKDSNLNIEMEDQYFIKGNSCSETSVPGVYAVGDILKHDGKINLLAGCFQDAVNAVNKAKQYIEPKADQTAMVSSHNDIFKNKNKELIKEMI</sequence>
<dbReference type="Gene3D" id="3.50.50.60">
    <property type="entry name" value="FAD/NAD(P)-binding domain"/>
    <property type="match status" value="2"/>
</dbReference>
<dbReference type="PRINTS" id="PR00469">
    <property type="entry name" value="PNDRDTASEII"/>
</dbReference>
<dbReference type="InterPro" id="IPR022890">
    <property type="entry name" value="Fd--NADP_Rdtase_type_2"/>
</dbReference>
<feature type="domain" description="FAD/NAD(P)-binding" evidence="7">
    <location>
        <begin position="7"/>
        <end position="307"/>
    </location>
</feature>
<feature type="binding site" evidence="6">
    <location>
        <position position="88"/>
    </location>
    <ligand>
        <name>FAD</name>
        <dbReference type="ChEBI" id="CHEBI:57692"/>
    </ligand>
</feature>
<name>A0A4Y8ING1_9BACI</name>
<feature type="binding site" evidence="6">
    <location>
        <position position="44"/>
    </location>
    <ligand>
        <name>FAD</name>
        <dbReference type="ChEBI" id="CHEBI:57692"/>
    </ligand>
</feature>
<comment type="similarity">
    <text evidence="6">Belongs to the ferredoxin--NADP reductase type 2 family.</text>
</comment>
<keyword evidence="2 6" id="KW-0285">Flavoprotein</keyword>
<evidence type="ECO:0000256" key="4">
    <source>
        <dbReference type="ARBA" id="ARBA00022857"/>
    </source>
</evidence>
<dbReference type="GO" id="GO:0004324">
    <property type="term" value="F:ferredoxin-NADP+ reductase activity"/>
    <property type="evidence" value="ECO:0007669"/>
    <property type="project" value="UniProtKB-UniRule"/>
</dbReference>
<evidence type="ECO:0000313" key="9">
    <source>
        <dbReference type="Proteomes" id="UP000297975"/>
    </source>
</evidence>
<dbReference type="PRINTS" id="PR00368">
    <property type="entry name" value="FADPNR"/>
</dbReference>
<feature type="binding site" evidence="6">
    <location>
        <position position="36"/>
    </location>
    <ligand>
        <name>FAD</name>
        <dbReference type="ChEBI" id="CHEBI:57692"/>
    </ligand>
</feature>
<comment type="subunit">
    <text evidence="1 6">Homodimer.</text>
</comment>
<dbReference type="EMBL" id="SOPW01000007">
    <property type="protein sequence ID" value="TFB21769.1"/>
    <property type="molecule type" value="Genomic_DNA"/>
</dbReference>
<comment type="catalytic activity">
    <reaction evidence="6">
        <text>2 reduced [2Fe-2S]-[ferredoxin] + NADP(+) + H(+) = 2 oxidized [2Fe-2S]-[ferredoxin] + NADPH</text>
        <dbReference type="Rhea" id="RHEA:20125"/>
        <dbReference type="Rhea" id="RHEA-COMP:10000"/>
        <dbReference type="Rhea" id="RHEA-COMP:10001"/>
        <dbReference type="ChEBI" id="CHEBI:15378"/>
        <dbReference type="ChEBI" id="CHEBI:33737"/>
        <dbReference type="ChEBI" id="CHEBI:33738"/>
        <dbReference type="ChEBI" id="CHEBI:57783"/>
        <dbReference type="ChEBI" id="CHEBI:58349"/>
        <dbReference type="EC" id="1.18.1.2"/>
    </reaction>
</comment>
<keyword evidence="5 6" id="KW-0560">Oxidoreductase</keyword>
<dbReference type="EC" id="1.18.1.2" evidence="6"/>
<feature type="binding site" evidence="6">
    <location>
        <position position="122"/>
    </location>
    <ligand>
        <name>FAD</name>
        <dbReference type="ChEBI" id="CHEBI:57692"/>
    </ligand>
</feature>
<evidence type="ECO:0000313" key="8">
    <source>
        <dbReference type="EMBL" id="TFB21769.1"/>
    </source>
</evidence>